<proteinExistence type="predicted"/>
<keyword evidence="2" id="KW-1185">Reference proteome</keyword>
<evidence type="ECO:0000313" key="2">
    <source>
        <dbReference type="Proteomes" id="UP000284706"/>
    </source>
</evidence>
<feature type="non-terminal residue" evidence="1">
    <location>
        <position position="1"/>
    </location>
</feature>
<dbReference type="OrthoDB" id="3016333at2759"/>
<dbReference type="AlphaFoldDB" id="A0A409WGY9"/>
<evidence type="ECO:0000313" key="1">
    <source>
        <dbReference type="EMBL" id="PPQ77794.1"/>
    </source>
</evidence>
<dbReference type="Proteomes" id="UP000284706">
    <property type="component" value="Unassembled WGS sequence"/>
</dbReference>
<sequence length="201" mass="23039">YSQIIVELQPAFKSLASEDLAERLWQGLNNEVGAAGIAVSGARFTTSRNLLLTITPPHTSQRFMAADVQDRLRAYLVNALQIIDNTPIWVYPAGTWPRVVVHRLQLDYRVCCKEDALRDVMLKLLYYNPTIQAVPAYMLTRARFLTCFSNKALPRSIVSVCIPVRDMYDVKRLMKDGIYADGRHHRVYIYRASSNRNRFNS</sequence>
<gene>
    <name evidence="1" type="ORF">CVT26_005390</name>
</gene>
<organism evidence="1 2">
    <name type="scientific">Gymnopilus dilepis</name>
    <dbReference type="NCBI Taxonomy" id="231916"/>
    <lineage>
        <taxon>Eukaryota</taxon>
        <taxon>Fungi</taxon>
        <taxon>Dikarya</taxon>
        <taxon>Basidiomycota</taxon>
        <taxon>Agaricomycotina</taxon>
        <taxon>Agaricomycetes</taxon>
        <taxon>Agaricomycetidae</taxon>
        <taxon>Agaricales</taxon>
        <taxon>Agaricineae</taxon>
        <taxon>Hymenogastraceae</taxon>
        <taxon>Gymnopilus</taxon>
    </lineage>
</organism>
<dbReference type="InParanoid" id="A0A409WGY9"/>
<comment type="caution">
    <text evidence="1">The sequence shown here is derived from an EMBL/GenBank/DDBJ whole genome shotgun (WGS) entry which is preliminary data.</text>
</comment>
<accession>A0A409WGY9</accession>
<name>A0A409WGY9_9AGAR</name>
<protein>
    <submittedName>
        <fullName evidence="1">Uncharacterized protein</fullName>
    </submittedName>
</protein>
<reference evidence="1 2" key="1">
    <citation type="journal article" date="2018" name="Evol. Lett.">
        <title>Horizontal gene cluster transfer increased hallucinogenic mushroom diversity.</title>
        <authorList>
            <person name="Reynolds H.T."/>
            <person name="Vijayakumar V."/>
            <person name="Gluck-Thaler E."/>
            <person name="Korotkin H.B."/>
            <person name="Matheny P.B."/>
            <person name="Slot J.C."/>
        </authorList>
    </citation>
    <scope>NUCLEOTIDE SEQUENCE [LARGE SCALE GENOMIC DNA]</scope>
    <source>
        <strain evidence="1 2">SRW20</strain>
    </source>
</reference>
<dbReference type="EMBL" id="NHYE01005074">
    <property type="protein sequence ID" value="PPQ77794.1"/>
    <property type="molecule type" value="Genomic_DNA"/>
</dbReference>